<proteinExistence type="predicted"/>
<dbReference type="GO" id="GO:0005730">
    <property type="term" value="C:nucleolus"/>
    <property type="evidence" value="ECO:0000318"/>
    <property type="project" value="GO_Central"/>
</dbReference>
<name>A0A078GE73_BRANA</name>
<dbReference type="EMBL" id="HG994368">
    <property type="protein sequence ID" value="CAF1872361.1"/>
    <property type="molecule type" value="Genomic_DNA"/>
</dbReference>
<evidence type="ECO:0000313" key="4">
    <source>
        <dbReference type="Proteomes" id="UP000028999"/>
    </source>
</evidence>
<evidence type="ECO:0000313" key="2">
    <source>
        <dbReference type="EMBL" id="CAF1872361.1"/>
    </source>
</evidence>
<evidence type="ECO:0000259" key="1">
    <source>
        <dbReference type="Pfam" id="PF09368"/>
    </source>
</evidence>
<dbReference type="Proteomes" id="UP001295469">
    <property type="component" value="Chromosome C04"/>
</dbReference>
<organism evidence="3 4">
    <name type="scientific">Brassica napus</name>
    <name type="common">Rape</name>
    <dbReference type="NCBI Taxonomy" id="3708"/>
    <lineage>
        <taxon>Eukaryota</taxon>
        <taxon>Viridiplantae</taxon>
        <taxon>Streptophyta</taxon>
        <taxon>Embryophyta</taxon>
        <taxon>Tracheophyta</taxon>
        <taxon>Spermatophyta</taxon>
        <taxon>Magnoliopsida</taxon>
        <taxon>eudicotyledons</taxon>
        <taxon>Gunneridae</taxon>
        <taxon>Pentapetalae</taxon>
        <taxon>rosids</taxon>
        <taxon>malvids</taxon>
        <taxon>Brassicales</taxon>
        <taxon>Brassicaceae</taxon>
        <taxon>Brassiceae</taxon>
        <taxon>Brassica</taxon>
    </lineage>
</organism>
<dbReference type="InterPro" id="IPR018972">
    <property type="entry name" value="Sas10_C_dom"/>
</dbReference>
<dbReference type="GO" id="GO:0032040">
    <property type="term" value="C:small-subunit processome"/>
    <property type="evidence" value="ECO:0000318"/>
    <property type="project" value="GO_Central"/>
</dbReference>
<dbReference type="PaxDb" id="3708-A0A078GE73"/>
<reference evidence="2" key="3">
    <citation type="submission" date="2021-01" db="EMBL/GenBank/DDBJ databases">
        <authorList>
            <consortium name="Genoscope - CEA"/>
            <person name="William W."/>
        </authorList>
    </citation>
    <scope>NUCLEOTIDE SEQUENCE</scope>
</reference>
<dbReference type="EMBL" id="LK032143">
    <property type="protein sequence ID" value="CDY23387.1"/>
    <property type="molecule type" value="Genomic_DNA"/>
</dbReference>
<sequence>MENKYSFKTSETTINDKLSSKYHVTTIKEIQSHTYIHNKESYANFGKPRKHILKPLTKPKHKRMKQNIQIEFHGSWSTQFISRKSMMMTWLIVMANQKAQKMSFTNKEPSSTLLLPETVDGKRLISNEILSNRGLTRHRNKDKKNPRKNYRDKYMDKVKRRGGQVREIRKPSGSYGGEVSGINPNISHRIRIKN</sequence>
<evidence type="ECO:0000313" key="3">
    <source>
        <dbReference type="EMBL" id="CDY23387.1"/>
    </source>
</evidence>
<dbReference type="STRING" id="3708.A0A078GE73"/>
<dbReference type="Pfam" id="PF09368">
    <property type="entry name" value="Sas10"/>
    <property type="match status" value="1"/>
</dbReference>
<dbReference type="GO" id="GO:0000462">
    <property type="term" value="P:maturation of SSU-rRNA from tricistronic rRNA transcript (SSU-rRNA, 5.8S rRNA, LSU-rRNA)"/>
    <property type="evidence" value="ECO:0000318"/>
    <property type="project" value="GO_Central"/>
</dbReference>
<dbReference type="Proteomes" id="UP000028999">
    <property type="component" value="Unassembled WGS sequence"/>
</dbReference>
<dbReference type="PANTHER" id="PTHR13237:SF10">
    <property type="entry name" value="SAS10 C-TERMINAL DOMAIN-CONTAINING PROTEIN"/>
    <property type="match status" value="1"/>
</dbReference>
<dbReference type="PANTHER" id="PTHR13237">
    <property type="entry name" value="SOMETHING ABOUT SILENCING PROTEIN 10-RELATED"/>
    <property type="match status" value="1"/>
</dbReference>
<gene>
    <name evidence="3" type="primary">BnaC04g49150D</name>
    <name evidence="2" type="ORF">DARMORV10_C04P70630.1</name>
    <name evidence="3" type="ORF">GSBRNA2T00021991001</name>
</gene>
<reference evidence="3" key="2">
    <citation type="submission" date="2014-06" db="EMBL/GenBank/DDBJ databases">
        <authorList>
            <person name="Genoscope - CEA"/>
        </authorList>
    </citation>
    <scope>NUCLEOTIDE SEQUENCE</scope>
</reference>
<feature type="domain" description="Sas10 C-terminal" evidence="1">
    <location>
        <begin position="120"/>
        <end position="191"/>
    </location>
</feature>
<protein>
    <submittedName>
        <fullName evidence="2">(rape) hypothetical protein</fullName>
    </submittedName>
    <submittedName>
        <fullName evidence="3">BnaC04g49150D protein</fullName>
    </submittedName>
</protein>
<dbReference type="SMR" id="A0A078GE73"/>
<accession>A0A078GE73</accession>
<dbReference type="AlphaFoldDB" id="A0A078GE73"/>
<reference evidence="3 4" key="1">
    <citation type="journal article" date="2014" name="Science">
        <title>Plant genetics. Early allopolyploid evolution in the post-Neolithic Brassica napus oilseed genome.</title>
        <authorList>
            <person name="Chalhoub B."/>
            <person name="Denoeud F."/>
            <person name="Liu S."/>
            <person name="Parkin I.A."/>
            <person name="Tang H."/>
            <person name="Wang X."/>
            <person name="Chiquet J."/>
            <person name="Belcram H."/>
            <person name="Tong C."/>
            <person name="Samans B."/>
            <person name="Correa M."/>
            <person name="Da Silva C."/>
            <person name="Just J."/>
            <person name="Falentin C."/>
            <person name="Koh C.S."/>
            <person name="Le Clainche I."/>
            <person name="Bernard M."/>
            <person name="Bento P."/>
            <person name="Noel B."/>
            <person name="Labadie K."/>
            <person name="Alberti A."/>
            <person name="Charles M."/>
            <person name="Arnaud D."/>
            <person name="Guo H."/>
            <person name="Daviaud C."/>
            <person name="Alamery S."/>
            <person name="Jabbari K."/>
            <person name="Zhao M."/>
            <person name="Edger P.P."/>
            <person name="Chelaifa H."/>
            <person name="Tack D."/>
            <person name="Lassalle G."/>
            <person name="Mestiri I."/>
            <person name="Schnel N."/>
            <person name="Le Paslier M.C."/>
            <person name="Fan G."/>
            <person name="Renault V."/>
            <person name="Bayer P.E."/>
            <person name="Golicz A.A."/>
            <person name="Manoli S."/>
            <person name="Lee T.H."/>
            <person name="Thi V.H."/>
            <person name="Chalabi S."/>
            <person name="Hu Q."/>
            <person name="Fan C."/>
            <person name="Tollenaere R."/>
            <person name="Lu Y."/>
            <person name="Battail C."/>
            <person name="Shen J."/>
            <person name="Sidebottom C.H."/>
            <person name="Wang X."/>
            <person name="Canaguier A."/>
            <person name="Chauveau A."/>
            <person name="Berard A."/>
            <person name="Deniot G."/>
            <person name="Guan M."/>
            <person name="Liu Z."/>
            <person name="Sun F."/>
            <person name="Lim Y.P."/>
            <person name="Lyons E."/>
            <person name="Town C.D."/>
            <person name="Bancroft I."/>
            <person name="Wang X."/>
            <person name="Meng J."/>
            <person name="Ma J."/>
            <person name="Pires J.C."/>
            <person name="King G.J."/>
            <person name="Brunel D."/>
            <person name="Delourme R."/>
            <person name="Renard M."/>
            <person name="Aury J.M."/>
            <person name="Adams K.L."/>
            <person name="Batley J."/>
            <person name="Snowdon R.J."/>
            <person name="Tost J."/>
            <person name="Edwards D."/>
            <person name="Zhou Y."/>
            <person name="Hua W."/>
            <person name="Sharpe A.G."/>
            <person name="Paterson A.H."/>
            <person name="Guan C."/>
            <person name="Wincker P."/>
        </authorList>
    </citation>
    <scope>NUCLEOTIDE SEQUENCE [LARGE SCALE GENOMIC DNA]</scope>
    <source>
        <strain evidence="4">cv. Darmor-bzh</strain>
    </source>
</reference>
<keyword evidence="4" id="KW-1185">Reference proteome</keyword>
<dbReference type="Gramene" id="CDY23387">
    <property type="protein sequence ID" value="CDY23387"/>
    <property type="gene ID" value="GSBRNA2T00021991001"/>
</dbReference>